<accession>A0A1H3AXY2</accession>
<reference evidence="10 11" key="1">
    <citation type="submission" date="2016-10" db="EMBL/GenBank/DDBJ databases">
        <authorList>
            <person name="de Groot N.N."/>
        </authorList>
    </citation>
    <scope>NUCLEOTIDE SEQUENCE [LARGE SCALE GENOMIC DNA]</scope>
    <source>
        <strain evidence="10 11">CPCC 202699</strain>
    </source>
</reference>
<dbReference type="PANTHER" id="PTHR46696">
    <property type="entry name" value="P450, PUTATIVE (EUROFUNG)-RELATED"/>
    <property type="match status" value="1"/>
</dbReference>
<dbReference type="OrthoDB" id="142769at2"/>
<dbReference type="GO" id="GO:0016705">
    <property type="term" value="F:oxidoreductase activity, acting on paired donors, with incorporation or reduction of molecular oxygen"/>
    <property type="evidence" value="ECO:0007669"/>
    <property type="project" value="InterPro"/>
</dbReference>
<comment type="function">
    <text evidence="8">Involved in the coupling of aromatic side chains of the heptapeptide of vancomycin.</text>
</comment>
<comment type="pathway">
    <text evidence="1">Antibiotic biosynthesis; vancomycin biosynthesis.</text>
</comment>
<dbReference type="Gene3D" id="1.10.630.10">
    <property type="entry name" value="Cytochrome P450"/>
    <property type="match status" value="1"/>
</dbReference>
<evidence type="ECO:0000256" key="4">
    <source>
        <dbReference type="ARBA" id="ARBA00022723"/>
    </source>
</evidence>
<evidence type="ECO:0000256" key="6">
    <source>
        <dbReference type="ARBA" id="ARBA00023004"/>
    </source>
</evidence>
<dbReference type="InterPro" id="IPR001128">
    <property type="entry name" value="Cyt_P450"/>
</dbReference>
<proteinExistence type="inferred from homology"/>
<name>A0A1H3AXY2_9PSEU</name>
<dbReference type="InterPro" id="IPR017972">
    <property type="entry name" value="Cyt_P450_CS"/>
</dbReference>
<evidence type="ECO:0000256" key="9">
    <source>
        <dbReference type="RuleBase" id="RU000461"/>
    </source>
</evidence>
<dbReference type="InterPro" id="IPR036396">
    <property type="entry name" value="Cyt_P450_sf"/>
</dbReference>
<evidence type="ECO:0000256" key="1">
    <source>
        <dbReference type="ARBA" id="ARBA00004660"/>
    </source>
</evidence>
<evidence type="ECO:0000256" key="7">
    <source>
        <dbReference type="ARBA" id="ARBA00023033"/>
    </source>
</evidence>
<dbReference type="FunFam" id="1.10.630.10:FF:000018">
    <property type="entry name" value="Cytochrome P450 monooxygenase"/>
    <property type="match status" value="1"/>
</dbReference>
<dbReference type="SUPFAM" id="SSF48264">
    <property type="entry name" value="Cytochrome P450"/>
    <property type="match status" value="1"/>
</dbReference>
<sequence>MADLFASLFAPETRADPYPMYRQVRARGEVLVLNDNFIVVSGHDEATSVLRDPAFGHPEREVLPDPDENEPVDADGKVIRSFLGLNPPDHTRLRRLVSKAFTPRTIERLAPRIETLAHELVEAAKEKGEADLMTEIAKPLPVIVISELLGVPLADRDRFAAWSNAMARALDPAFLVPEDVLREAVRARREFVAYFRELAGERRRRPTEDLLSDLVAVSDSGDSLSEGELVITVMLLLIAGHETTTNLIGNGVLALLDHPEQLHALTAERSLAAQTVEEVLRYDSPVQLTMRTALAPTSIGDVPVGQGAEAIILIGAANRDPRSHEDPDRFDVKRPPGRHLAFGQGIHFCLGAPLARLEAKTLLLALTERAHSFHQSALPTWSPTVTLRGPASLPLSFK</sequence>
<keyword evidence="3 9" id="KW-0349">Heme</keyword>
<dbReference type="GO" id="GO:0020037">
    <property type="term" value="F:heme binding"/>
    <property type="evidence" value="ECO:0007669"/>
    <property type="project" value="InterPro"/>
</dbReference>
<dbReference type="GO" id="GO:0004497">
    <property type="term" value="F:monooxygenase activity"/>
    <property type="evidence" value="ECO:0007669"/>
    <property type="project" value="UniProtKB-KW"/>
</dbReference>
<keyword evidence="4 9" id="KW-0479">Metal-binding</keyword>
<evidence type="ECO:0000256" key="8">
    <source>
        <dbReference type="ARBA" id="ARBA00055433"/>
    </source>
</evidence>
<dbReference type="EMBL" id="FNON01000002">
    <property type="protein sequence ID" value="SDX34445.1"/>
    <property type="molecule type" value="Genomic_DNA"/>
</dbReference>
<protein>
    <submittedName>
        <fullName evidence="10">Cytochrome P450</fullName>
    </submittedName>
</protein>
<dbReference type="AlphaFoldDB" id="A0A1H3AXY2"/>
<dbReference type="Pfam" id="PF00067">
    <property type="entry name" value="p450"/>
    <property type="match status" value="1"/>
</dbReference>
<keyword evidence="6 9" id="KW-0408">Iron</keyword>
<dbReference type="STRING" id="589385.SAMN05421504_1021101"/>
<dbReference type="PRINTS" id="PR00359">
    <property type="entry name" value="BP450"/>
</dbReference>
<evidence type="ECO:0000256" key="2">
    <source>
        <dbReference type="ARBA" id="ARBA00010617"/>
    </source>
</evidence>
<dbReference type="CDD" id="cd20625">
    <property type="entry name" value="CYP164-like"/>
    <property type="match status" value="1"/>
</dbReference>
<evidence type="ECO:0000313" key="10">
    <source>
        <dbReference type="EMBL" id="SDX34445.1"/>
    </source>
</evidence>
<dbReference type="RefSeq" id="WP_091288905.1">
    <property type="nucleotide sequence ID" value="NZ_FNON01000002.1"/>
</dbReference>
<keyword evidence="5 9" id="KW-0560">Oxidoreductase</keyword>
<dbReference type="InterPro" id="IPR002397">
    <property type="entry name" value="Cyt_P450_B"/>
</dbReference>
<evidence type="ECO:0000256" key="3">
    <source>
        <dbReference type="ARBA" id="ARBA00022617"/>
    </source>
</evidence>
<dbReference type="PROSITE" id="PS00086">
    <property type="entry name" value="CYTOCHROME_P450"/>
    <property type="match status" value="1"/>
</dbReference>
<dbReference type="Proteomes" id="UP000199515">
    <property type="component" value="Unassembled WGS sequence"/>
</dbReference>
<keyword evidence="11" id="KW-1185">Reference proteome</keyword>
<dbReference type="PANTHER" id="PTHR46696:SF1">
    <property type="entry name" value="CYTOCHROME P450 YJIB-RELATED"/>
    <property type="match status" value="1"/>
</dbReference>
<evidence type="ECO:0000256" key="5">
    <source>
        <dbReference type="ARBA" id="ARBA00023002"/>
    </source>
</evidence>
<dbReference type="PRINTS" id="PR00385">
    <property type="entry name" value="P450"/>
</dbReference>
<comment type="similarity">
    <text evidence="2 9">Belongs to the cytochrome P450 family.</text>
</comment>
<keyword evidence="7 9" id="KW-0503">Monooxygenase</keyword>
<evidence type="ECO:0000313" key="11">
    <source>
        <dbReference type="Proteomes" id="UP000199515"/>
    </source>
</evidence>
<dbReference type="GO" id="GO:0005506">
    <property type="term" value="F:iron ion binding"/>
    <property type="evidence" value="ECO:0007669"/>
    <property type="project" value="InterPro"/>
</dbReference>
<gene>
    <name evidence="10" type="ORF">SAMN05421504_1021101</name>
</gene>
<organism evidence="10 11">
    <name type="scientific">Amycolatopsis xylanica</name>
    <dbReference type="NCBI Taxonomy" id="589385"/>
    <lineage>
        <taxon>Bacteria</taxon>
        <taxon>Bacillati</taxon>
        <taxon>Actinomycetota</taxon>
        <taxon>Actinomycetes</taxon>
        <taxon>Pseudonocardiales</taxon>
        <taxon>Pseudonocardiaceae</taxon>
        <taxon>Amycolatopsis</taxon>
    </lineage>
</organism>